<comment type="caution">
    <text evidence="2">The sequence shown here is derived from an EMBL/GenBank/DDBJ whole genome shotgun (WGS) entry which is preliminary data.</text>
</comment>
<keyword evidence="3" id="KW-1185">Reference proteome</keyword>
<dbReference type="Proteomes" id="UP000019140">
    <property type="component" value="Unassembled WGS sequence"/>
</dbReference>
<proteinExistence type="predicted"/>
<dbReference type="Pfam" id="PF03050">
    <property type="entry name" value="DDE_Tnp_IS66"/>
    <property type="match status" value="1"/>
</dbReference>
<dbReference type="InterPro" id="IPR052344">
    <property type="entry name" value="Transposase-related"/>
</dbReference>
<dbReference type="InterPro" id="IPR004291">
    <property type="entry name" value="Transposase_IS66_central"/>
</dbReference>
<feature type="domain" description="Transposase IS66 central" evidence="1">
    <location>
        <begin position="61"/>
        <end position="149"/>
    </location>
</feature>
<evidence type="ECO:0000313" key="3">
    <source>
        <dbReference type="Proteomes" id="UP000019140"/>
    </source>
</evidence>
<accession>W4LH35</accession>
<gene>
    <name evidence="2" type="ORF">ETSY2_44990</name>
</gene>
<dbReference type="AlphaFoldDB" id="W4LH35"/>
<protein>
    <recommendedName>
        <fullName evidence="1">Transposase IS66 central domain-containing protein</fullName>
    </recommendedName>
</protein>
<sequence>MNWQVRIHSPIAIKSRLGSTFIEIPPISPVVTEYQVHRLTCEVCGASTYGTWPHGVPTGMIGPRAQAIVSLCTGAYRLSKRTTQQVLHDLFGLSLSVGTISNPEASTTKVLEAPVDQARAYVQEQARAHLNETGWRQGGKRAWLWVAAATWVW</sequence>
<organism evidence="2 3">
    <name type="scientific">Candidatus Entotheonella gemina</name>
    <dbReference type="NCBI Taxonomy" id="1429439"/>
    <lineage>
        <taxon>Bacteria</taxon>
        <taxon>Pseudomonadati</taxon>
        <taxon>Nitrospinota/Tectimicrobiota group</taxon>
        <taxon>Candidatus Tectimicrobiota</taxon>
        <taxon>Candidatus Entotheonellia</taxon>
        <taxon>Candidatus Entotheonellales</taxon>
        <taxon>Candidatus Entotheonellaceae</taxon>
        <taxon>Candidatus Entotheonella</taxon>
    </lineage>
</organism>
<evidence type="ECO:0000259" key="1">
    <source>
        <dbReference type="Pfam" id="PF03050"/>
    </source>
</evidence>
<evidence type="ECO:0000313" key="2">
    <source>
        <dbReference type="EMBL" id="ETW97229.1"/>
    </source>
</evidence>
<feature type="non-terminal residue" evidence="2">
    <location>
        <position position="153"/>
    </location>
</feature>
<dbReference type="HOGENOM" id="CLU_1717006_0_0_7"/>
<dbReference type="EMBL" id="AZHX01002085">
    <property type="protein sequence ID" value="ETW97229.1"/>
    <property type="molecule type" value="Genomic_DNA"/>
</dbReference>
<dbReference type="PANTHER" id="PTHR33678:SF1">
    <property type="entry name" value="BLL1576 PROTEIN"/>
    <property type="match status" value="1"/>
</dbReference>
<name>W4LH35_9BACT</name>
<reference evidence="2 3" key="1">
    <citation type="journal article" date="2014" name="Nature">
        <title>An environmental bacterial taxon with a large and distinct metabolic repertoire.</title>
        <authorList>
            <person name="Wilson M.C."/>
            <person name="Mori T."/>
            <person name="Ruckert C."/>
            <person name="Uria A.R."/>
            <person name="Helf M.J."/>
            <person name="Takada K."/>
            <person name="Gernert C."/>
            <person name="Steffens U.A."/>
            <person name="Heycke N."/>
            <person name="Schmitt S."/>
            <person name="Rinke C."/>
            <person name="Helfrich E.J."/>
            <person name="Brachmann A.O."/>
            <person name="Gurgui C."/>
            <person name="Wakimoto T."/>
            <person name="Kracht M."/>
            <person name="Crusemann M."/>
            <person name="Hentschel U."/>
            <person name="Abe I."/>
            <person name="Matsunaga S."/>
            <person name="Kalinowski J."/>
            <person name="Takeyama H."/>
            <person name="Piel J."/>
        </authorList>
    </citation>
    <scope>NUCLEOTIDE SEQUENCE [LARGE SCALE GENOMIC DNA]</scope>
    <source>
        <strain evidence="3">TSY2</strain>
    </source>
</reference>
<dbReference type="PANTHER" id="PTHR33678">
    <property type="entry name" value="BLL1576 PROTEIN"/>
    <property type="match status" value="1"/>
</dbReference>